<name>A0ACC6Q796_9ACTN</name>
<proteinExistence type="predicted"/>
<reference evidence="1" key="1">
    <citation type="submission" date="2024-03" db="EMBL/GenBank/DDBJ databases">
        <title>Novel Streptomyces species of biotechnological and ecological value are a feature of Machair soil.</title>
        <authorList>
            <person name="Prole J.R."/>
            <person name="Goodfellow M."/>
            <person name="Allenby N."/>
            <person name="Ward A.C."/>
        </authorList>
    </citation>
    <scope>NUCLEOTIDE SEQUENCE</scope>
    <source>
        <strain evidence="1">MS2.AVA.5</strain>
    </source>
</reference>
<dbReference type="EMBL" id="JBBKAJ010000022">
    <property type="protein sequence ID" value="MEJ8639414.1"/>
    <property type="molecule type" value="Genomic_DNA"/>
</dbReference>
<accession>A0ACC6Q796</accession>
<organism evidence="1 2">
    <name type="scientific">Streptomyces achmelvichensis</name>
    <dbReference type="NCBI Taxonomy" id="3134111"/>
    <lineage>
        <taxon>Bacteria</taxon>
        <taxon>Bacillati</taxon>
        <taxon>Actinomycetota</taxon>
        <taxon>Actinomycetes</taxon>
        <taxon>Kitasatosporales</taxon>
        <taxon>Streptomycetaceae</taxon>
        <taxon>Streptomyces</taxon>
    </lineage>
</organism>
<evidence type="ECO:0000313" key="2">
    <source>
        <dbReference type="Proteomes" id="UP001377168"/>
    </source>
</evidence>
<protein>
    <submittedName>
        <fullName evidence="1">Penicillin-insensitive murein endopeptidase</fullName>
    </submittedName>
</protein>
<gene>
    <name evidence="1" type="ORF">WKI67_39340</name>
</gene>
<keyword evidence="2" id="KW-1185">Reference proteome</keyword>
<evidence type="ECO:0000313" key="1">
    <source>
        <dbReference type="EMBL" id="MEJ8639414.1"/>
    </source>
</evidence>
<sequence>MKHRLPDRGRLPWRAWLFIAAAVLLLTGVGAPAHAFPQAFTPTQSVGNRGADVVTLQHLLTAQGRSQTADGIFGSGTADSVRAFQSAEGLGVDGIVGPATWARLFVTVRGGDTGPAVKGVQSLLNAKRSAGLTVDGSFTAATTAAVKAFQTHGGLTADGIVGPDTWKNLLWHYENAAFGSGSGLCDVDPDGNTNANWATAAAVAQLEAAAASFAATGNGRIPVGDAGFEHGGAINGHASHRVGLDIDLWPVRTDSAQCTGSRITWQSATYDRAATRGLVQAVRAAAPGHVALVFFNDPQLISEGLTTQYAGHDNHLHVRYCEKVHPNSLYVC</sequence>
<comment type="caution">
    <text evidence="1">The sequence shown here is derived from an EMBL/GenBank/DDBJ whole genome shotgun (WGS) entry which is preliminary data.</text>
</comment>
<dbReference type="Proteomes" id="UP001377168">
    <property type="component" value="Unassembled WGS sequence"/>
</dbReference>